<dbReference type="GO" id="GO:0016787">
    <property type="term" value="F:hydrolase activity"/>
    <property type="evidence" value="ECO:0007669"/>
    <property type="project" value="UniProtKB-KW"/>
</dbReference>
<dbReference type="STRING" id="1123024.GCA_000423625_04525"/>
<dbReference type="Pfam" id="PF00293">
    <property type="entry name" value="NUDIX"/>
    <property type="match status" value="1"/>
</dbReference>
<keyword evidence="3 4" id="KW-0378">Hydrolase</keyword>
<evidence type="ECO:0000256" key="1">
    <source>
        <dbReference type="ARBA" id="ARBA00001946"/>
    </source>
</evidence>
<dbReference type="PANTHER" id="PTHR43046:SF16">
    <property type="entry name" value="ADP-RIBOSE PYROPHOSPHATASE YJHB-RELATED"/>
    <property type="match status" value="1"/>
</dbReference>
<dbReference type="SUPFAM" id="SSF55811">
    <property type="entry name" value="Nudix"/>
    <property type="match status" value="1"/>
</dbReference>
<dbReference type="PANTHER" id="PTHR43046">
    <property type="entry name" value="GDP-MANNOSE MANNOSYL HYDROLASE"/>
    <property type="match status" value="1"/>
</dbReference>
<dbReference type="AlphaFoldDB" id="A0A511D4P4"/>
<evidence type="ECO:0000256" key="4">
    <source>
        <dbReference type="RuleBase" id="RU003476"/>
    </source>
</evidence>
<gene>
    <name evidence="6" type="primary">mutT</name>
    <name evidence="6" type="ORF">PA7_36060</name>
</gene>
<evidence type="ECO:0000313" key="7">
    <source>
        <dbReference type="Proteomes" id="UP000321328"/>
    </source>
</evidence>
<keyword evidence="7" id="KW-1185">Reference proteome</keyword>
<dbReference type="InterPro" id="IPR000086">
    <property type="entry name" value="NUDIX_hydrolase_dom"/>
</dbReference>
<dbReference type="RefSeq" id="WP_028931726.1">
    <property type="nucleotide sequence ID" value="NZ_AUII01000036.1"/>
</dbReference>
<reference evidence="6 7" key="1">
    <citation type="submission" date="2019-07" db="EMBL/GenBank/DDBJ databases">
        <title>Whole genome shotgun sequence of Pseudonocardia asaccharolytica NBRC 16224.</title>
        <authorList>
            <person name="Hosoyama A."/>
            <person name="Uohara A."/>
            <person name="Ohji S."/>
            <person name="Ichikawa N."/>
        </authorList>
    </citation>
    <scope>NUCLEOTIDE SEQUENCE [LARGE SCALE GENOMIC DNA]</scope>
    <source>
        <strain evidence="6 7">NBRC 16224</strain>
    </source>
</reference>
<evidence type="ECO:0000259" key="5">
    <source>
        <dbReference type="PROSITE" id="PS51462"/>
    </source>
</evidence>
<dbReference type="PROSITE" id="PS51462">
    <property type="entry name" value="NUDIX"/>
    <property type="match status" value="1"/>
</dbReference>
<protein>
    <submittedName>
        <fullName evidence="6">Putative 8-oxo-dGTP diphosphatase</fullName>
    </submittedName>
</protein>
<dbReference type="InterPro" id="IPR020084">
    <property type="entry name" value="NUDIX_hydrolase_CS"/>
</dbReference>
<dbReference type="InterPro" id="IPR020476">
    <property type="entry name" value="Nudix_hydrolase"/>
</dbReference>
<comment type="caution">
    <text evidence="6">The sequence shown here is derived from an EMBL/GenBank/DDBJ whole genome shotgun (WGS) entry which is preliminary data.</text>
</comment>
<dbReference type="PROSITE" id="PS00893">
    <property type="entry name" value="NUDIX_BOX"/>
    <property type="match status" value="1"/>
</dbReference>
<organism evidence="6 7">
    <name type="scientific">Pseudonocardia asaccharolytica DSM 44247 = NBRC 16224</name>
    <dbReference type="NCBI Taxonomy" id="1123024"/>
    <lineage>
        <taxon>Bacteria</taxon>
        <taxon>Bacillati</taxon>
        <taxon>Actinomycetota</taxon>
        <taxon>Actinomycetes</taxon>
        <taxon>Pseudonocardiales</taxon>
        <taxon>Pseudonocardiaceae</taxon>
        <taxon>Pseudonocardia</taxon>
    </lineage>
</organism>
<comment type="similarity">
    <text evidence="2 4">Belongs to the Nudix hydrolase family.</text>
</comment>
<dbReference type="InterPro" id="IPR015797">
    <property type="entry name" value="NUDIX_hydrolase-like_dom_sf"/>
</dbReference>
<feature type="domain" description="Nudix hydrolase" evidence="5">
    <location>
        <begin position="28"/>
        <end position="159"/>
    </location>
</feature>
<evidence type="ECO:0000313" key="6">
    <source>
        <dbReference type="EMBL" id="GEL19769.1"/>
    </source>
</evidence>
<evidence type="ECO:0000256" key="2">
    <source>
        <dbReference type="ARBA" id="ARBA00005582"/>
    </source>
</evidence>
<comment type="cofactor">
    <cofactor evidence="1">
        <name>Mg(2+)</name>
        <dbReference type="ChEBI" id="CHEBI:18420"/>
    </cofactor>
</comment>
<evidence type="ECO:0000256" key="3">
    <source>
        <dbReference type="ARBA" id="ARBA00022801"/>
    </source>
</evidence>
<proteinExistence type="inferred from homology"/>
<dbReference type="PRINTS" id="PR00502">
    <property type="entry name" value="NUDIXFAMILY"/>
</dbReference>
<name>A0A511D4P4_9PSEU</name>
<dbReference type="OrthoDB" id="9801098at2"/>
<dbReference type="EMBL" id="BJVI01000046">
    <property type="protein sequence ID" value="GEL19769.1"/>
    <property type="molecule type" value="Genomic_DNA"/>
</dbReference>
<dbReference type="Gene3D" id="3.90.79.10">
    <property type="entry name" value="Nucleoside Triphosphate Pyrophosphohydrolase"/>
    <property type="match status" value="1"/>
</dbReference>
<accession>A0A511D4P4</accession>
<sequence>MRDPRVVGQGVPHRRVHFHDPEAPTASVVTPSVFVSVRNERGQLLLVRRCDSGTWELPGGRVDVGESAVAAALRETVEETGVRVRITGLVGLFTDPAHVIESAGDETRQQFVVCFHAWLISGEPRPDLHETSYAAWMDPIDIAALPMEPGAHRLIRHALSGASDPHLD</sequence>
<dbReference type="Proteomes" id="UP000321328">
    <property type="component" value="Unassembled WGS sequence"/>
</dbReference>